<evidence type="ECO:0000259" key="5">
    <source>
        <dbReference type="PROSITE" id="PS50931"/>
    </source>
</evidence>
<proteinExistence type="inferred from homology"/>
<comment type="similarity">
    <text evidence="1">Belongs to the LysR transcriptional regulatory family.</text>
</comment>
<dbReference type="SUPFAM" id="SSF46785">
    <property type="entry name" value="Winged helix' DNA-binding domain"/>
    <property type="match status" value="1"/>
</dbReference>
<dbReference type="PROSITE" id="PS50931">
    <property type="entry name" value="HTH_LYSR"/>
    <property type="match status" value="1"/>
</dbReference>
<comment type="caution">
    <text evidence="6">The sequence shown here is derived from an EMBL/GenBank/DDBJ whole genome shotgun (WGS) entry which is preliminary data.</text>
</comment>
<dbReference type="GO" id="GO:0003700">
    <property type="term" value="F:DNA-binding transcription factor activity"/>
    <property type="evidence" value="ECO:0007669"/>
    <property type="project" value="InterPro"/>
</dbReference>
<keyword evidence="3" id="KW-0238">DNA-binding</keyword>
<dbReference type="GO" id="GO:0003677">
    <property type="term" value="F:DNA binding"/>
    <property type="evidence" value="ECO:0007669"/>
    <property type="project" value="UniProtKB-KW"/>
</dbReference>
<accession>A0A2N3XYY5</accession>
<evidence type="ECO:0000313" key="6">
    <source>
        <dbReference type="EMBL" id="PKW15893.1"/>
    </source>
</evidence>
<protein>
    <submittedName>
        <fullName evidence="6">LysR family transcriptional regulator</fullName>
    </submittedName>
</protein>
<keyword evidence="7" id="KW-1185">Reference proteome</keyword>
<dbReference type="InterPro" id="IPR036388">
    <property type="entry name" value="WH-like_DNA-bd_sf"/>
</dbReference>
<dbReference type="EMBL" id="PJNB01000001">
    <property type="protein sequence ID" value="PKW15893.1"/>
    <property type="molecule type" value="Genomic_DNA"/>
</dbReference>
<keyword evidence="4" id="KW-0804">Transcription</keyword>
<evidence type="ECO:0000256" key="1">
    <source>
        <dbReference type="ARBA" id="ARBA00009437"/>
    </source>
</evidence>
<gene>
    <name evidence="6" type="ORF">A8926_3674</name>
</gene>
<dbReference type="PANTHER" id="PTHR30346">
    <property type="entry name" value="TRANSCRIPTIONAL DUAL REGULATOR HCAR-RELATED"/>
    <property type="match status" value="1"/>
</dbReference>
<feature type="domain" description="HTH lysR-type" evidence="5">
    <location>
        <begin position="18"/>
        <end position="75"/>
    </location>
</feature>
<dbReference type="Pfam" id="PF03466">
    <property type="entry name" value="LysR_substrate"/>
    <property type="match status" value="1"/>
</dbReference>
<dbReference type="InterPro" id="IPR005119">
    <property type="entry name" value="LysR_subst-bd"/>
</dbReference>
<dbReference type="Pfam" id="PF00126">
    <property type="entry name" value="HTH_1"/>
    <property type="match status" value="1"/>
</dbReference>
<dbReference type="SUPFAM" id="SSF53850">
    <property type="entry name" value="Periplasmic binding protein-like II"/>
    <property type="match status" value="1"/>
</dbReference>
<name>A0A2N3XYY5_SACSN</name>
<dbReference type="Gene3D" id="1.10.10.10">
    <property type="entry name" value="Winged helix-like DNA-binding domain superfamily/Winged helix DNA-binding domain"/>
    <property type="match status" value="1"/>
</dbReference>
<dbReference type="InterPro" id="IPR000847">
    <property type="entry name" value="LysR_HTH_N"/>
</dbReference>
<dbReference type="PANTHER" id="PTHR30346:SF0">
    <property type="entry name" value="HCA OPERON TRANSCRIPTIONAL ACTIVATOR HCAR"/>
    <property type="match status" value="1"/>
</dbReference>
<keyword evidence="2" id="KW-0805">Transcription regulation</keyword>
<dbReference type="FunFam" id="1.10.10.10:FF:000001">
    <property type="entry name" value="LysR family transcriptional regulator"/>
    <property type="match status" value="1"/>
</dbReference>
<organism evidence="6 7">
    <name type="scientific">Saccharopolyspora spinosa</name>
    <dbReference type="NCBI Taxonomy" id="60894"/>
    <lineage>
        <taxon>Bacteria</taxon>
        <taxon>Bacillati</taxon>
        <taxon>Actinomycetota</taxon>
        <taxon>Actinomycetes</taxon>
        <taxon>Pseudonocardiales</taxon>
        <taxon>Pseudonocardiaceae</taxon>
        <taxon>Saccharopolyspora</taxon>
    </lineage>
</organism>
<dbReference type="InterPro" id="IPR036390">
    <property type="entry name" value="WH_DNA-bd_sf"/>
</dbReference>
<dbReference type="GO" id="GO:0032993">
    <property type="term" value="C:protein-DNA complex"/>
    <property type="evidence" value="ECO:0007669"/>
    <property type="project" value="TreeGrafter"/>
</dbReference>
<evidence type="ECO:0000256" key="2">
    <source>
        <dbReference type="ARBA" id="ARBA00023015"/>
    </source>
</evidence>
<dbReference type="PRINTS" id="PR00039">
    <property type="entry name" value="HTHLYSR"/>
</dbReference>
<evidence type="ECO:0000256" key="4">
    <source>
        <dbReference type="ARBA" id="ARBA00023163"/>
    </source>
</evidence>
<dbReference type="STRING" id="994479.GCA_000194155_03545"/>
<dbReference type="Proteomes" id="UP000233786">
    <property type="component" value="Unassembled WGS sequence"/>
</dbReference>
<dbReference type="Gene3D" id="3.40.190.10">
    <property type="entry name" value="Periplasmic binding protein-like II"/>
    <property type="match status" value="2"/>
</dbReference>
<evidence type="ECO:0000256" key="3">
    <source>
        <dbReference type="ARBA" id="ARBA00023125"/>
    </source>
</evidence>
<evidence type="ECO:0000313" key="7">
    <source>
        <dbReference type="Proteomes" id="UP000233786"/>
    </source>
</evidence>
<dbReference type="AlphaFoldDB" id="A0A2N3XYY5"/>
<reference evidence="6" key="1">
    <citation type="submission" date="2017-12" db="EMBL/GenBank/DDBJ databases">
        <title>Sequencing the genomes of 1000 Actinobacteria strains.</title>
        <authorList>
            <person name="Klenk H.-P."/>
        </authorList>
    </citation>
    <scope>NUCLEOTIDE SEQUENCE [LARGE SCALE GENOMIC DNA]</scope>
    <source>
        <strain evidence="6">DSM 44228</strain>
    </source>
</reference>
<sequence>MQAQVQQCFADTGTASMFTFNQLTGFVAVAEEQHFGRAAQRLRMTQPPLTRQIQQLEKQLKVQLFDRTSRIVRLTPAGRAFLQDARRLLHEAENAALAVRRVTLGQEGIIRFGFTATSAYGVLGGVLATVREHLPHVDVTLHELVTRDQIERLSGGSLDLGLARPPIARTELASREFRAEPLLAALPEGHPLAGGSRPLELAEFHGADLVMYSPTESRYFHELLVTTFGNADVQPTYVQYVSQIHTALALVQVGLGSALVPATAARLHLEGVTFRSLRLPEPDPVELHLVWRHANDNPALHALLALL</sequence>